<protein>
    <submittedName>
        <fullName evidence="2">Uncharacterized protein</fullName>
    </submittedName>
</protein>
<feature type="region of interest" description="Disordered" evidence="1">
    <location>
        <begin position="216"/>
        <end position="238"/>
    </location>
</feature>
<evidence type="ECO:0000313" key="2">
    <source>
        <dbReference type="EMBL" id="CAA9246268.1"/>
    </source>
</evidence>
<feature type="compositionally biased region" description="Basic and acidic residues" evidence="1">
    <location>
        <begin position="228"/>
        <end position="238"/>
    </location>
</feature>
<organism evidence="2">
    <name type="scientific">uncultured Arthrobacter sp</name>
    <dbReference type="NCBI Taxonomy" id="114050"/>
    <lineage>
        <taxon>Bacteria</taxon>
        <taxon>Bacillati</taxon>
        <taxon>Actinomycetota</taxon>
        <taxon>Actinomycetes</taxon>
        <taxon>Micrococcales</taxon>
        <taxon>Micrococcaceae</taxon>
        <taxon>Arthrobacter</taxon>
        <taxon>environmental samples</taxon>
    </lineage>
</organism>
<name>A0A6J4ICD5_9MICC</name>
<dbReference type="EMBL" id="CADCTE010000108">
    <property type="protein sequence ID" value="CAA9246268.1"/>
    <property type="molecule type" value="Genomic_DNA"/>
</dbReference>
<dbReference type="AlphaFoldDB" id="A0A6J4ICD5"/>
<sequence>MPRAARHAVVSRETRWHGTAGRLECCLHETDAAGLSREWSVTEILGRCSTGARFRAGAREMGIVGLQACAPHFSPCTPMLLHPAPCALQPCVRVGVQATGCASEGLGSCFHERGHPWVRTSLNACICEVLVLESTRGVECSSRSWWARRSSINQRRYGRSASVSRETRASVGRLRKRCDAGTRRSPNTRASAQIFSEGSVLQLRDIATPGVRYVRNLTSPSGGRRSAGSHERSRCGFT</sequence>
<accession>A0A6J4ICD5</accession>
<reference evidence="2" key="1">
    <citation type="submission" date="2020-02" db="EMBL/GenBank/DDBJ databases">
        <authorList>
            <person name="Meier V. D."/>
        </authorList>
    </citation>
    <scope>NUCLEOTIDE SEQUENCE</scope>
    <source>
        <strain evidence="2">AVDCRST_MAG83</strain>
    </source>
</reference>
<proteinExistence type="predicted"/>
<gene>
    <name evidence="2" type="ORF">AVDCRST_MAG83-1913</name>
</gene>
<evidence type="ECO:0000256" key="1">
    <source>
        <dbReference type="SAM" id="MobiDB-lite"/>
    </source>
</evidence>